<comment type="caution">
    <text evidence="1">The sequence shown here is derived from an EMBL/GenBank/DDBJ whole genome shotgun (WGS) entry which is preliminary data.</text>
</comment>
<proteinExistence type="predicted"/>
<keyword evidence="2" id="KW-1185">Reference proteome</keyword>
<organism evidence="1 2">
    <name type="scientific">Gulo gulo</name>
    <name type="common">Wolverine</name>
    <name type="synonym">Gluton</name>
    <dbReference type="NCBI Taxonomy" id="48420"/>
    <lineage>
        <taxon>Eukaryota</taxon>
        <taxon>Metazoa</taxon>
        <taxon>Chordata</taxon>
        <taxon>Craniata</taxon>
        <taxon>Vertebrata</taxon>
        <taxon>Euteleostomi</taxon>
        <taxon>Mammalia</taxon>
        <taxon>Eutheria</taxon>
        <taxon>Laurasiatheria</taxon>
        <taxon>Carnivora</taxon>
        <taxon>Caniformia</taxon>
        <taxon>Musteloidea</taxon>
        <taxon>Mustelidae</taxon>
        <taxon>Guloninae</taxon>
        <taxon>Gulo</taxon>
    </lineage>
</organism>
<feature type="non-terminal residue" evidence="1">
    <location>
        <position position="78"/>
    </location>
</feature>
<protein>
    <submittedName>
        <fullName evidence="1">Uncharacterized protein</fullName>
    </submittedName>
</protein>
<dbReference type="EMBL" id="CYRY02032906">
    <property type="protein sequence ID" value="VCX10260.1"/>
    <property type="molecule type" value="Genomic_DNA"/>
</dbReference>
<accession>A0A9X9M057</accession>
<gene>
    <name evidence="1" type="ORF">BN2614_LOCUS1</name>
</gene>
<evidence type="ECO:0000313" key="2">
    <source>
        <dbReference type="Proteomes" id="UP000269945"/>
    </source>
</evidence>
<sequence>MYVYTYINVFFPPLSCPILSFPLFFSGTLLKIFLLPPFYSMRSWHQHLFLNLLCNTPVILYAESLKNKECDSFSKLYP</sequence>
<reference evidence="1 2" key="1">
    <citation type="submission" date="2018-10" db="EMBL/GenBank/DDBJ databases">
        <authorList>
            <person name="Ekblom R."/>
            <person name="Jareborg N."/>
        </authorList>
    </citation>
    <scope>NUCLEOTIDE SEQUENCE [LARGE SCALE GENOMIC DNA]</scope>
    <source>
        <tissue evidence="1">Muscle</tissue>
    </source>
</reference>
<evidence type="ECO:0000313" key="1">
    <source>
        <dbReference type="EMBL" id="VCX10260.1"/>
    </source>
</evidence>
<dbReference type="AlphaFoldDB" id="A0A9X9M057"/>
<name>A0A9X9M057_GULGU</name>
<dbReference type="Proteomes" id="UP000269945">
    <property type="component" value="Unassembled WGS sequence"/>
</dbReference>